<comment type="catalytic activity">
    <reaction evidence="1">
        <text>Release of an N-terminal amino acid, Xaa-|-Yaa- from a peptide, amide or arylamide. Xaa is preferably Ala, but may be most amino acids including Pro (slow action). When a terminal hydrophobic residue is followed by a prolyl residue, the two may be released as an intact Xaa-Pro dipeptide.</text>
        <dbReference type="EC" id="3.4.11.2"/>
    </reaction>
</comment>
<evidence type="ECO:0000256" key="8">
    <source>
        <dbReference type="ARBA" id="ARBA00022670"/>
    </source>
</evidence>
<accession>A0ABP5E9N7</accession>
<protein>
    <recommendedName>
        <fullName evidence="6">Aminopeptidase N</fullName>
        <ecNumber evidence="5">3.4.11.2</ecNumber>
    </recommendedName>
    <alternativeName>
        <fullName evidence="13">Alanine aminopeptidase</fullName>
    </alternativeName>
    <alternativeName>
        <fullName evidence="14">Lysyl aminopeptidase</fullName>
    </alternativeName>
</protein>
<evidence type="ECO:0000256" key="3">
    <source>
        <dbReference type="ARBA" id="ARBA00004496"/>
    </source>
</evidence>
<dbReference type="InterPro" id="IPR027268">
    <property type="entry name" value="Peptidase_M4/M1_CTD_sf"/>
</dbReference>
<sequence>MLAAGLAISAAVALAAACGGSGTVAPATATRSATAAAATSTGASGGSGVQSSSAAQSQSSSAGGKPAGGQDAGAYAAGKSAVVADDVYPQYGDPATDVLHYGLDLKWDPAGKVLNGTATLTIRAAKPTSAFALDLVSGMATDSVKGDGVAGVVRVGDKLTVNLARQLPADATATVVIVYHGTPRLVTPPTTRPDIQGLGAQVTATGAVWAQQEPYGAFTWFPCNDQPSDKALYDVTFTVPDGWAGVTGGAFVGRTESGGYGVYKWHQPDPVATYLVALGIDQYKEETATGPHGLPITYWYLPADADAVHKFTANVPEMISFLEQRFGPYPFPTAGVMFRPEMVGMETQTMITLSTHIGQDDLLHEFAHQWFGDAVTPTTWSGLWLNEGFAMYSQFMWDVAHGQRGAAGTLDDYMSDHVLPADQALRTQDGPPGHYKPTHFASTNVYFCPALMLHGLHDALGDKAFYQLLNDWVHQHRDTNQDRAAFIAFVKKDTGKDYGAYIDAWLDSPTTPTITPDGAGSGPAA</sequence>
<keyword evidence="7" id="KW-0963">Cytoplasm</keyword>
<evidence type="ECO:0000256" key="10">
    <source>
        <dbReference type="ARBA" id="ARBA00022801"/>
    </source>
</evidence>
<evidence type="ECO:0000256" key="7">
    <source>
        <dbReference type="ARBA" id="ARBA00022490"/>
    </source>
</evidence>
<feature type="signal peptide" evidence="16">
    <location>
        <begin position="1"/>
        <end position="15"/>
    </location>
</feature>
<name>A0ABP5E9N7_9ACTN</name>
<keyword evidence="10" id="KW-0378">Hydrolase</keyword>
<dbReference type="PANTHER" id="PTHR45726">
    <property type="entry name" value="LEUKOTRIENE A-4 HYDROLASE"/>
    <property type="match status" value="1"/>
</dbReference>
<dbReference type="SUPFAM" id="SSF55486">
    <property type="entry name" value="Metalloproteases ('zincins'), catalytic domain"/>
    <property type="match status" value="1"/>
</dbReference>
<dbReference type="SUPFAM" id="SSF63737">
    <property type="entry name" value="Leukotriene A4 hydrolase N-terminal domain"/>
    <property type="match status" value="1"/>
</dbReference>
<dbReference type="InterPro" id="IPR014782">
    <property type="entry name" value="Peptidase_M1_dom"/>
</dbReference>
<dbReference type="Proteomes" id="UP001499854">
    <property type="component" value="Unassembled WGS sequence"/>
</dbReference>
<comment type="cofactor">
    <cofactor evidence="2">
        <name>Zn(2+)</name>
        <dbReference type="ChEBI" id="CHEBI:29105"/>
    </cofactor>
</comment>
<keyword evidence="11" id="KW-0862">Zinc</keyword>
<dbReference type="Pfam" id="PF17900">
    <property type="entry name" value="Peptidase_M1_N"/>
    <property type="match status" value="1"/>
</dbReference>
<keyword evidence="9" id="KW-0479">Metal-binding</keyword>
<comment type="similarity">
    <text evidence="4">Belongs to the peptidase M1 family.</text>
</comment>
<evidence type="ECO:0000256" key="2">
    <source>
        <dbReference type="ARBA" id="ARBA00001947"/>
    </source>
</evidence>
<dbReference type="Pfam" id="PF01433">
    <property type="entry name" value="Peptidase_M1"/>
    <property type="match status" value="1"/>
</dbReference>
<evidence type="ECO:0000256" key="13">
    <source>
        <dbReference type="ARBA" id="ARBA00029811"/>
    </source>
</evidence>
<keyword evidence="20" id="KW-1185">Reference proteome</keyword>
<evidence type="ECO:0000259" key="18">
    <source>
        <dbReference type="Pfam" id="PF17900"/>
    </source>
</evidence>
<evidence type="ECO:0000256" key="14">
    <source>
        <dbReference type="ARBA" id="ARBA00031533"/>
    </source>
</evidence>
<reference evidence="20" key="1">
    <citation type="journal article" date="2019" name="Int. J. Syst. Evol. Microbiol.">
        <title>The Global Catalogue of Microorganisms (GCM) 10K type strain sequencing project: providing services to taxonomists for standard genome sequencing and annotation.</title>
        <authorList>
            <consortium name="The Broad Institute Genomics Platform"/>
            <consortium name="The Broad Institute Genome Sequencing Center for Infectious Disease"/>
            <person name="Wu L."/>
            <person name="Ma J."/>
        </authorList>
    </citation>
    <scope>NUCLEOTIDE SEQUENCE [LARGE SCALE GENOMIC DNA]</scope>
    <source>
        <strain evidence="20">JCM 16013</strain>
    </source>
</reference>
<comment type="caution">
    <text evidence="19">The sequence shown here is derived from an EMBL/GenBank/DDBJ whole genome shotgun (WGS) entry which is preliminary data.</text>
</comment>
<feature type="chain" id="PRO_5045398435" description="Aminopeptidase N" evidence="16">
    <location>
        <begin position="16"/>
        <end position="525"/>
    </location>
</feature>
<keyword evidence="16" id="KW-0732">Signal</keyword>
<dbReference type="PRINTS" id="PR00756">
    <property type="entry name" value="ALADIPTASE"/>
</dbReference>
<evidence type="ECO:0000256" key="9">
    <source>
        <dbReference type="ARBA" id="ARBA00022723"/>
    </source>
</evidence>
<evidence type="ECO:0000256" key="5">
    <source>
        <dbReference type="ARBA" id="ARBA00012564"/>
    </source>
</evidence>
<dbReference type="CDD" id="cd09603">
    <property type="entry name" value="M1_APN_like"/>
    <property type="match status" value="1"/>
</dbReference>
<proteinExistence type="inferred from homology"/>
<dbReference type="InterPro" id="IPR034015">
    <property type="entry name" value="M1_LTA4H"/>
</dbReference>
<evidence type="ECO:0000256" key="15">
    <source>
        <dbReference type="SAM" id="MobiDB-lite"/>
    </source>
</evidence>
<gene>
    <name evidence="19" type="ORF">GCM10009838_67780</name>
</gene>
<evidence type="ECO:0000259" key="17">
    <source>
        <dbReference type="Pfam" id="PF01433"/>
    </source>
</evidence>
<dbReference type="PANTHER" id="PTHR45726:SF3">
    <property type="entry name" value="LEUKOTRIENE A-4 HYDROLASE"/>
    <property type="match status" value="1"/>
</dbReference>
<evidence type="ECO:0000256" key="1">
    <source>
        <dbReference type="ARBA" id="ARBA00000098"/>
    </source>
</evidence>
<evidence type="ECO:0000313" key="20">
    <source>
        <dbReference type="Proteomes" id="UP001499854"/>
    </source>
</evidence>
<keyword evidence="12" id="KW-0482">Metalloprotease</keyword>
<organism evidence="19 20">
    <name type="scientific">Catenulispora subtropica</name>
    <dbReference type="NCBI Taxonomy" id="450798"/>
    <lineage>
        <taxon>Bacteria</taxon>
        <taxon>Bacillati</taxon>
        <taxon>Actinomycetota</taxon>
        <taxon>Actinomycetes</taxon>
        <taxon>Catenulisporales</taxon>
        <taxon>Catenulisporaceae</taxon>
        <taxon>Catenulispora</taxon>
    </lineage>
</organism>
<dbReference type="InterPro" id="IPR001930">
    <property type="entry name" value="Peptidase_M1"/>
</dbReference>
<evidence type="ECO:0000256" key="11">
    <source>
        <dbReference type="ARBA" id="ARBA00022833"/>
    </source>
</evidence>
<evidence type="ECO:0000256" key="12">
    <source>
        <dbReference type="ARBA" id="ARBA00023049"/>
    </source>
</evidence>
<keyword evidence="8" id="KW-0645">Protease</keyword>
<evidence type="ECO:0000256" key="16">
    <source>
        <dbReference type="SAM" id="SignalP"/>
    </source>
</evidence>
<evidence type="ECO:0000256" key="4">
    <source>
        <dbReference type="ARBA" id="ARBA00010136"/>
    </source>
</evidence>
<evidence type="ECO:0000313" key="19">
    <source>
        <dbReference type="EMBL" id="GAA1994014.1"/>
    </source>
</evidence>
<dbReference type="Gene3D" id="1.10.390.10">
    <property type="entry name" value="Neutral Protease Domain 2"/>
    <property type="match status" value="1"/>
</dbReference>
<comment type="subcellular location">
    <subcellularLocation>
        <location evidence="3">Cytoplasm</location>
    </subcellularLocation>
</comment>
<dbReference type="EMBL" id="BAAAQM010000051">
    <property type="protein sequence ID" value="GAA1994014.1"/>
    <property type="molecule type" value="Genomic_DNA"/>
</dbReference>
<dbReference type="EC" id="3.4.11.2" evidence="5"/>
<evidence type="ECO:0000256" key="6">
    <source>
        <dbReference type="ARBA" id="ARBA00015611"/>
    </source>
</evidence>
<feature type="domain" description="Peptidase M1 membrane alanine aminopeptidase" evidence="17">
    <location>
        <begin position="319"/>
        <end position="505"/>
    </location>
</feature>
<dbReference type="InterPro" id="IPR045357">
    <property type="entry name" value="Aminopeptidase_N-like_N"/>
</dbReference>
<dbReference type="Gene3D" id="2.60.40.1730">
    <property type="entry name" value="tricorn interacting facor f3 domain"/>
    <property type="match status" value="1"/>
</dbReference>
<feature type="domain" description="Aminopeptidase N-like N-terminal" evidence="18">
    <location>
        <begin position="99"/>
        <end position="275"/>
    </location>
</feature>
<dbReference type="InterPro" id="IPR042097">
    <property type="entry name" value="Aminopeptidase_N-like_N_sf"/>
</dbReference>
<feature type="compositionally biased region" description="Low complexity" evidence="15">
    <location>
        <begin position="49"/>
        <end position="64"/>
    </location>
</feature>
<feature type="region of interest" description="Disordered" evidence="15">
    <location>
        <begin position="39"/>
        <end position="69"/>
    </location>
</feature>